<keyword evidence="1" id="KW-1133">Transmembrane helix</keyword>
<comment type="caution">
    <text evidence="2">The sequence shown here is derived from an EMBL/GenBank/DDBJ whole genome shotgun (WGS) entry which is preliminary data.</text>
</comment>
<keyword evidence="1" id="KW-0472">Membrane</keyword>
<protein>
    <submittedName>
        <fullName evidence="2">Uncharacterized protein</fullName>
    </submittedName>
</protein>
<dbReference type="AlphaFoldDB" id="A0A1V4SUN4"/>
<proteinExistence type="predicted"/>
<name>A0A1V4SUN4_9CLOT</name>
<keyword evidence="1" id="KW-0812">Transmembrane</keyword>
<evidence type="ECO:0000313" key="3">
    <source>
        <dbReference type="Proteomes" id="UP000191448"/>
    </source>
</evidence>
<organism evidence="2 3">
    <name type="scientific">Clostridium thermobutyricum DSM 4928</name>
    <dbReference type="NCBI Taxonomy" id="1121339"/>
    <lineage>
        <taxon>Bacteria</taxon>
        <taxon>Bacillati</taxon>
        <taxon>Bacillota</taxon>
        <taxon>Clostridia</taxon>
        <taxon>Eubacteriales</taxon>
        <taxon>Clostridiaceae</taxon>
        <taxon>Clostridium</taxon>
    </lineage>
</organism>
<dbReference type="EMBL" id="LTAY01000043">
    <property type="protein sequence ID" value="OPX47588.1"/>
    <property type="molecule type" value="Genomic_DNA"/>
</dbReference>
<evidence type="ECO:0000313" key="2">
    <source>
        <dbReference type="EMBL" id="OPX47588.1"/>
    </source>
</evidence>
<feature type="transmembrane region" description="Helical" evidence="1">
    <location>
        <begin position="12"/>
        <end position="29"/>
    </location>
</feature>
<reference evidence="2 3" key="1">
    <citation type="submission" date="2016-02" db="EMBL/GenBank/DDBJ databases">
        <title>Genome sequence of Clostridium thermobutyricum DSM 4928.</title>
        <authorList>
            <person name="Poehlein A."/>
            <person name="Daniel R."/>
        </authorList>
    </citation>
    <scope>NUCLEOTIDE SEQUENCE [LARGE SCALE GENOMIC DNA]</scope>
    <source>
        <strain evidence="2 3">DSM 4928</strain>
    </source>
</reference>
<evidence type="ECO:0000256" key="1">
    <source>
        <dbReference type="SAM" id="Phobius"/>
    </source>
</evidence>
<sequence length="163" mass="19298">MKNIMENKIFKISLNILGIFLLIASFIIYPSPYKTKFKNFSPHLEVNLTQNSVNLEYLNVPKYAKNANIRNTEIKYTYSFFSNPIYLEKSKSNNSNNINIANYNIGNLNSNKNNMYRVVCSEKNSKNKMSFNFKTKVQAEEFEKKFKKLKNKYYIEWSFLKGY</sequence>
<gene>
    <name evidence="2" type="ORF">CLTHE_17530</name>
</gene>
<dbReference type="Proteomes" id="UP000191448">
    <property type="component" value="Unassembled WGS sequence"/>
</dbReference>
<accession>A0A1V4SUN4</accession>